<evidence type="ECO:0000256" key="8">
    <source>
        <dbReference type="RuleBase" id="RU364100"/>
    </source>
</evidence>
<evidence type="ECO:0000256" key="1">
    <source>
        <dbReference type="ARBA" id="ARBA00008136"/>
    </source>
</evidence>
<evidence type="ECO:0000256" key="2">
    <source>
        <dbReference type="ARBA" id="ARBA00022670"/>
    </source>
</evidence>
<keyword evidence="7" id="KW-0456">Lyase</keyword>
<comment type="caution">
    <text evidence="9">The sequence shown here is derived from an EMBL/GenBank/DDBJ whole genome shotgun (WGS) entry which is preliminary data.</text>
</comment>
<accession>A0A941EWJ4</accession>
<proteinExistence type="inferred from homology"/>
<keyword evidence="2 8" id="KW-0645">Protease</keyword>
<keyword evidence="6" id="KW-0238">DNA-binding</keyword>
<dbReference type="AlphaFoldDB" id="A0A941EWJ4"/>
<dbReference type="RefSeq" id="WP_212529743.1">
    <property type="nucleotide sequence ID" value="NZ_JAGSOG010000088.1"/>
</dbReference>
<dbReference type="GO" id="GO:0008233">
    <property type="term" value="F:peptidase activity"/>
    <property type="evidence" value="ECO:0007669"/>
    <property type="project" value="UniProtKB-KW"/>
</dbReference>
<keyword evidence="4 8" id="KW-0378">Hydrolase</keyword>
<evidence type="ECO:0000313" key="10">
    <source>
        <dbReference type="Proteomes" id="UP000675781"/>
    </source>
</evidence>
<gene>
    <name evidence="9" type="ORF">KDL01_18390</name>
</gene>
<dbReference type="SUPFAM" id="SSF143081">
    <property type="entry name" value="BB1717-like"/>
    <property type="match status" value="1"/>
</dbReference>
<dbReference type="InterPro" id="IPR036590">
    <property type="entry name" value="SRAP-like"/>
</dbReference>
<evidence type="ECO:0000256" key="4">
    <source>
        <dbReference type="ARBA" id="ARBA00022801"/>
    </source>
</evidence>
<keyword evidence="10" id="KW-1185">Reference proteome</keyword>
<dbReference type="EC" id="3.4.-.-" evidence="8"/>
<sequence>MCGRYVVATPFQQMALDFGATAEGAFAAHYNLAPTASVPVLWQRGQDEGARRLDLARWGLVPYWAKDPGIGVRAFNARIETAAEKPMFRSAFVRRRCVLPADGYYEWRKGEGKSKQPMFIHAADGAQLAFAGLYESWKDAEGRVLWSASILTGPALGEELAAIHDRMPLTVARDRIELWLDPELRDADQARSLLDLDTAPAWTARMVGPEVGNVRNNGPALIAALPHQAGPVDAGALPAVGALEAEISGVVPLF</sequence>
<dbReference type="GO" id="GO:0016829">
    <property type="term" value="F:lyase activity"/>
    <property type="evidence" value="ECO:0007669"/>
    <property type="project" value="UniProtKB-KW"/>
</dbReference>
<evidence type="ECO:0000256" key="6">
    <source>
        <dbReference type="ARBA" id="ARBA00023125"/>
    </source>
</evidence>
<dbReference type="Gene3D" id="3.90.1680.10">
    <property type="entry name" value="SOS response associated peptidase-like"/>
    <property type="match status" value="1"/>
</dbReference>
<keyword evidence="5" id="KW-0190">Covalent protein-DNA linkage</keyword>
<reference evidence="9" key="1">
    <citation type="submission" date="2021-04" db="EMBL/GenBank/DDBJ databases">
        <title>Genome based classification of Actinospica acidithermotolerans sp. nov., an actinobacterium isolated from an Indonesian hot spring.</title>
        <authorList>
            <person name="Kusuma A.B."/>
            <person name="Putra K.E."/>
            <person name="Nafisah S."/>
            <person name="Loh J."/>
            <person name="Nouioui I."/>
            <person name="Goodfellow M."/>
        </authorList>
    </citation>
    <scope>NUCLEOTIDE SEQUENCE</scope>
    <source>
        <strain evidence="9">CSCA 57</strain>
    </source>
</reference>
<comment type="similarity">
    <text evidence="1 8">Belongs to the SOS response-associated peptidase family.</text>
</comment>
<dbReference type="PANTHER" id="PTHR13604">
    <property type="entry name" value="DC12-RELATED"/>
    <property type="match status" value="1"/>
</dbReference>
<keyword evidence="3" id="KW-0227">DNA damage</keyword>
<dbReference type="GO" id="GO:0006508">
    <property type="term" value="P:proteolysis"/>
    <property type="evidence" value="ECO:0007669"/>
    <property type="project" value="UniProtKB-KW"/>
</dbReference>
<dbReference type="InterPro" id="IPR003738">
    <property type="entry name" value="SRAP"/>
</dbReference>
<dbReference type="GO" id="GO:0106300">
    <property type="term" value="P:protein-DNA covalent cross-linking repair"/>
    <property type="evidence" value="ECO:0007669"/>
    <property type="project" value="InterPro"/>
</dbReference>
<dbReference type="PANTHER" id="PTHR13604:SF0">
    <property type="entry name" value="ABASIC SITE PROCESSING PROTEIN HMCES"/>
    <property type="match status" value="1"/>
</dbReference>
<dbReference type="Proteomes" id="UP000675781">
    <property type="component" value="Unassembled WGS sequence"/>
</dbReference>
<protein>
    <recommendedName>
        <fullName evidence="8">Abasic site processing protein</fullName>
        <ecNumber evidence="8">3.4.-.-</ecNumber>
    </recommendedName>
</protein>
<name>A0A941EWJ4_9ACTN</name>
<evidence type="ECO:0000256" key="3">
    <source>
        <dbReference type="ARBA" id="ARBA00022763"/>
    </source>
</evidence>
<evidence type="ECO:0000256" key="7">
    <source>
        <dbReference type="ARBA" id="ARBA00023239"/>
    </source>
</evidence>
<evidence type="ECO:0000256" key="5">
    <source>
        <dbReference type="ARBA" id="ARBA00023124"/>
    </source>
</evidence>
<dbReference type="EMBL" id="JAGSOG010000088">
    <property type="protein sequence ID" value="MBR7835249.1"/>
    <property type="molecule type" value="Genomic_DNA"/>
</dbReference>
<organism evidence="9 10">
    <name type="scientific">Actinospica durhamensis</name>
    <dbReference type="NCBI Taxonomy" id="1508375"/>
    <lineage>
        <taxon>Bacteria</taxon>
        <taxon>Bacillati</taxon>
        <taxon>Actinomycetota</taxon>
        <taxon>Actinomycetes</taxon>
        <taxon>Catenulisporales</taxon>
        <taxon>Actinospicaceae</taxon>
        <taxon>Actinospica</taxon>
    </lineage>
</organism>
<evidence type="ECO:0000313" key="9">
    <source>
        <dbReference type="EMBL" id="MBR7835249.1"/>
    </source>
</evidence>
<dbReference type="GO" id="GO:0003697">
    <property type="term" value="F:single-stranded DNA binding"/>
    <property type="evidence" value="ECO:0007669"/>
    <property type="project" value="InterPro"/>
</dbReference>
<dbReference type="Pfam" id="PF02586">
    <property type="entry name" value="SRAP"/>
    <property type="match status" value="1"/>
</dbReference>